<gene>
    <name evidence="6" type="primary">stzH</name>
</gene>
<dbReference type="InterPro" id="IPR005814">
    <property type="entry name" value="Aminotrans_3"/>
</dbReference>
<dbReference type="InterPro" id="IPR050103">
    <property type="entry name" value="Class-III_PLP-dep_AT"/>
</dbReference>
<evidence type="ECO:0000256" key="2">
    <source>
        <dbReference type="ARBA" id="ARBA00022576"/>
    </source>
</evidence>
<dbReference type="PANTHER" id="PTHR11986:SF79">
    <property type="entry name" value="ACETYLORNITHINE AMINOTRANSFERASE, MITOCHONDRIAL"/>
    <property type="match status" value="1"/>
</dbReference>
<dbReference type="Gene3D" id="3.40.640.10">
    <property type="entry name" value="Type I PLP-dependent aspartate aminotransferase-like (Major domain)"/>
    <property type="match status" value="1"/>
</dbReference>
<dbReference type="EMBL" id="LC061217">
    <property type="protein sequence ID" value="BAT51061.1"/>
    <property type="molecule type" value="Genomic_DNA"/>
</dbReference>
<dbReference type="PANTHER" id="PTHR11986">
    <property type="entry name" value="AMINOTRANSFERASE CLASS III"/>
    <property type="match status" value="1"/>
</dbReference>
<dbReference type="InterPro" id="IPR015421">
    <property type="entry name" value="PyrdxlP-dep_Trfase_major"/>
</dbReference>
<evidence type="ECO:0000256" key="3">
    <source>
        <dbReference type="ARBA" id="ARBA00022679"/>
    </source>
</evidence>
<dbReference type="SUPFAM" id="SSF53383">
    <property type="entry name" value="PLP-dependent transferases"/>
    <property type="match status" value="1"/>
</dbReference>
<keyword evidence="2 6" id="KW-0032">Aminotransferase</keyword>
<evidence type="ECO:0000256" key="5">
    <source>
        <dbReference type="RuleBase" id="RU003560"/>
    </source>
</evidence>
<evidence type="ECO:0000256" key="4">
    <source>
        <dbReference type="ARBA" id="ARBA00022898"/>
    </source>
</evidence>
<reference evidence="6" key="1">
    <citation type="journal article" date="2015" name="ChemBioChem">
        <title>Identification and Characterization of the Streptazone?E Biosynthetic Gene Cluster in Streptomyces sp. MSC090213JE08.</title>
        <authorList>
            <person name="Ohno S."/>
            <person name="Katsuyama Y."/>
            <person name="Tajima Y."/>
            <person name="Izumikawa M."/>
            <person name="Takagi M."/>
            <person name="Fujie M."/>
            <person name="Satoh N."/>
            <person name="Shin-Ya K."/>
            <person name="Ohnishi Y."/>
        </authorList>
    </citation>
    <scope>NUCLEOTIDE SEQUENCE</scope>
    <source>
        <strain evidence="6">MSC090213JE08</strain>
    </source>
</reference>
<comment type="cofactor">
    <cofactor evidence="1">
        <name>pyridoxal 5'-phosphate</name>
        <dbReference type="ChEBI" id="CHEBI:597326"/>
    </cofactor>
</comment>
<dbReference type="GO" id="GO:0042802">
    <property type="term" value="F:identical protein binding"/>
    <property type="evidence" value="ECO:0007669"/>
    <property type="project" value="TreeGrafter"/>
</dbReference>
<evidence type="ECO:0000256" key="1">
    <source>
        <dbReference type="ARBA" id="ARBA00001933"/>
    </source>
</evidence>
<proteinExistence type="inferred from homology"/>
<evidence type="ECO:0000313" key="6">
    <source>
        <dbReference type="EMBL" id="BAT51061.1"/>
    </source>
</evidence>
<protein>
    <submittedName>
        <fullName evidence="6">Aminotransferase</fullName>
    </submittedName>
</protein>
<accession>A0A0S3P608</accession>
<dbReference type="GO" id="GO:0008483">
    <property type="term" value="F:transaminase activity"/>
    <property type="evidence" value="ECO:0007669"/>
    <property type="project" value="UniProtKB-KW"/>
</dbReference>
<keyword evidence="3 6" id="KW-0808">Transferase</keyword>
<comment type="similarity">
    <text evidence="5">Belongs to the class-III pyridoxal-phosphate-dependent aminotransferase family.</text>
</comment>
<dbReference type="Pfam" id="PF00202">
    <property type="entry name" value="Aminotran_3"/>
    <property type="match status" value="1"/>
</dbReference>
<sequence length="534" mass="57764">MTDVSHPHAEETQLAEPHLGAVLASAGLDAEYVRAEGNMLYQRAEDGGEIPVLDYAGGYGSLLLGHHHPKLVAYAKELLDAGVPVHSQFSLHPEAARLALTLSRIVRRESGYEEPYFAIFANTGAEANEAALKHAEMDRVMRLGALLATIDDGITKAREAVRDGSATIPAEVFERVGLEPRDSGVAALNELTHHLVTRNATQAGRPPVLLTPEGSFHGKLVGTVQLTHNEGYRNPFKALAAQARFVPLDRPGMLRKMADEERATLFGLEVADGLVRLTEHDAPLICAFILEPIQGEGGIREVSREFVQEVHEVCAEAGAPVIVDEIQSGMGRTGDFLAGTRLGLRGDYYTLAKSLGGGLAKISVLLVRGSRYQGQFELIHSSTFAKDGFSNRIALKVLELLEADDGAAYRKAAELGDRLLAMLGSVRDDYPDVVKDIRGRGLFLGLEFHDQSGAPAAPVAEAARSGLFGYLVAGHLLRGHRLRTFPTASAPNTLRFEPSILLTDDEIKWLETALRDTCDIIQGGYRRPLELPGA</sequence>
<dbReference type="Gene3D" id="3.90.1150.10">
    <property type="entry name" value="Aspartate Aminotransferase, domain 1"/>
    <property type="match status" value="1"/>
</dbReference>
<organism evidence="6">
    <name type="scientific">Streptomyces sp. MSC090213JE08</name>
    <dbReference type="NCBI Taxonomy" id="1670457"/>
    <lineage>
        <taxon>Bacteria</taxon>
        <taxon>Bacillati</taxon>
        <taxon>Actinomycetota</taxon>
        <taxon>Actinomycetes</taxon>
        <taxon>Kitasatosporales</taxon>
        <taxon>Streptomycetaceae</taxon>
        <taxon>Streptomyces</taxon>
    </lineage>
</organism>
<dbReference type="InterPro" id="IPR015422">
    <property type="entry name" value="PyrdxlP-dep_Trfase_small"/>
</dbReference>
<dbReference type="AlphaFoldDB" id="A0A0S3P608"/>
<dbReference type="InterPro" id="IPR015424">
    <property type="entry name" value="PyrdxlP-dep_Trfase"/>
</dbReference>
<keyword evidence="4 5" id="KW-0663">Pyridoxal phosphate</keyword>
<name>A0A0S3P608_9ACTN</name>
<dbReference type="GO" id="GO:0030170">
    <property type="term" value="F:pyridoxal phosphate binding"/>
    <property type="evidence" value="ECO:0007669"/>
    <property type="project" value="InterPro"/>
</dbReference>